<proteinExistence type="predicted"/>
<keyword evidence="9" id="KW-1185">Reference proteome</keyword>
<sequence length="314" mass="34120">MTEHTPTAAPAVEVRGLHKRYGATAAVDGVDLDLARGEVLSLLGPNGAGKSTTLEIIAGFRSRDRGTVQVLGSDPKTAGRAWRARIGIVWQRAVEDSPLTVREVVRHFAGYYPDPRPTDEVLELVGLDRQARTRVRALSGGQRRRLDVALGIVGRPELLFLDEPTTGFDPQARHAFWELLRQLAADQTSILLTTHYLHEAEALADRVVVLADGRVVADGDPATLGGQVDARTVVSWYADGEDQQVRTDQPTQFLRQLLDTHPGEIPQLSVHRPTLEQTYLTLVGDAPPPTAAPGGDATSRQPTPAPPQEAEVWT</sequence>
<dbReference type="PANTHER" id="PTHR42711:SF17">
    <property type="entry name" value="ABC TRANSPORTER ATP-BINDING PROTEIN"/>
    <property type="match status" value="1"/>
</dbReference>
<keyword evidence="2" id="KW-0813">Transport</keyword>
<keyword evidence="4 8" id="KW-0067">ATP-binding</keyword>
<dbReference type="InterPro" id="IPR003439">
    <property type="entry name" value="ABC_transporter-like_ATP-bd"/>
</dbReference>
<keyword evidence="5" id="KW-0046">Antibiotic resistance</keyword>
<dbReference type="Proteomes" id="UP001250214">
    <property type="component" value="Unassembled WGS sequence"/>
</dbReference>
<dbReference type="Pfam" id="PF00005">
    <property type="entry name" value="ABC_tran"/>
    <property type="match status" value="1"/>
</dbReference>
<feature type="region of interest" description="Disordered" evidence="6">
    <location>
        <begin position="284"/>
        <end position="314"/>
    </location>
</feature>
<evidence type="ECO:0000256" key="4">
    <source>
        <dbReference type="ARBA" id="ARBA00022840"/>
    </source>
</evidence>
<dbReference type="PROSITE" id="PS50893">
    <property type="entry name" value="ABC_TRANSPORTER_2"/>
    <property type="match status" value="1"/>
</dbReference>
<evidence type="ECO:0000256" key="1">
    <source>
        <dbReference type="ARBA" id="ARBA00004202"/>
    </source>
</evidence>
<reference evidence="9" key="1">
    <citation type="submission" date="2023-07" db="EMBL/GenBank/DDBJ databases">
        <title>Novel species in the genus Lipingzhangella isolated from Sambhar Salt Lake.</title>
        <authorList>
            <person name="Jiya N."/>
            <person name="Kajale S."/>
            <person name="Sharma A."/>
        </authorList>
    </citation>
    <scope>NUCLEOTIDE SEQUENCE [LARGE SCALE GENOMIC DNA]</scope>
    <source>
        <strain evidence="9">LS1_29</strain>
    </source>
</reference>
<evidence type="ECO:0000256" key="6">
    <source>
        <dbReference type="SAM" id="MobiDB-lite"/>
    </source>
</evidence>
<dbReference type="InterPro" id="IPR050763">
    <property type="entry name" value="ABC_transporter_ATP-binding"/>
</dbReference>
<keyword evidence="3" id="KW-0547">Nucleotide-binding</keyword>
<evidence type="ECO:0000313" key="9">
    <source>
        <dbReference type="Proteomes" id="UP001250214"/>
    </source>
</evidence>
<evidence type="ECO:0000259" key="7">
    <source>
        <dbReference type="PROSITE" id="PS50893"/>
    </source>
</evidence>
<dbReference type="InterPro" id="IPR027417">
    <property type="entry name" value="P-loop_NTPase"/>
</dbReference>
<dbReference type="Gene3D" id="3.40.50.300">
    <property type="entry name" value="P-loop containing nucleotide triphosphate hydrolases"/>
    <property type="match status" value="1"/>
</dbReference>
<comment type="subcellular location">
    <subcellularLocation>
        <location evidence="1">Cell membrane</location>
        <topology evidence="1">Peripheral membrane protein</topology>
    </subcellularLocation>
</comment>
<dbReference type="InterPro" id="IPR003593">
    <property type="entry name" value="AAA+_ATPase"/>
</dbReference>
<dbReference type="SUPFAM" id="SSF52540">
    <property type="entry name" value="P-loop containing nucleoside triphosphate hydrolases"/>
    <property type="match status" value="1"/>
</dbReference>
<comment type="caution">
    <text evidence="8">The sequence shown here is derived from an EMBL/GenBank/DDBJ whole genome shotgun (WGS) entry which is preliminary data.</text>
</comment>
<evidence type="ECO:0000256" key="5">
    <source>
        <dbReference type="ARBA" id="ARBA00023251"/>
    </source>
</evidence>
<protein>
    <submittedName>
        <fullName evidence="8">ABC transporter ATP-binding protein</fullName>
    </submittedName>
</protein>
<gene>
    <name evidence="8" type="ORF">RIF23_18260</name>
</gene>
<dbReference type="GO" id="GO:0005524">
    <property type="term" value="F:ATP binding"/>
    <property type="evidence" value="ECO:0007669"/>
    <property type="project" value="UniProtKB-KW"/>
</dbReference>
<evidence type="ECO:0000256" key="3">
    <source>
        <dbReference type="ARBA" id="ARBA00022741"/>
    </source>
</evidence>
<dbReference type="SMART" id="SM00382">
    <property type="entry name" value="AAA"/>
    <property type="match status" value="1"/>
</dbReference>
<evidence type="ECO:0000256" key="2">
    <source>
        <dbReference type="ARBA" id="ARBA00022448"/>
    </source>
</evidence>
<accession>A0ABU2HAE5</accession>
<organism evidence="8 9">
    <name type="scientific">Lipingzhangella rawalii</name>
    <dbReference type="NCBI Taxonomy" id="2055835"/>
    <lineage>
        <taxon>Bacteria</taxon>
        <taxon>Bacillati</taxon>
        <taxon>Actinomycetota</taxon>
        <taxon>Actinomycetes</taxon>
        <taxon>Streptosporangiales</taxon>
        <taxon>Nocardiopsidaceae</taxon>
        <taxon>Lipingzhangella</taxon>
    </lineage>
</organism>
<feature type="domain" description="ABC transporter" evidence="7">
    <location>
        <begin position="12"/>
        <end position="237"/>
    </location>
</feature>
<dbReference type="EMBL" id="JAVLVT010000010">
    <property type="protein sequence ID" value="MDS1272236.1"/>
    <property type="molecule type" value="Genomic_DNA"/>
</dbReference>
<evidence type="ECO:0000313" key="8">
    <source>
        <dbReference type="EMBL" id="MDS1272236.1"/>
    </source>
</evidence>
<name>A0ABU2HAE5_9ACTN</name>
<dbReference type="RefSeq" id="WP_310913808.1">
    <property type="nucleotide sequence ID" value="NZ_JAVLVT010000010.1"/>
</dbReference>
<dbReference type="PANTHER" id="PTHR42711">
    <property type="entry name" value="ABC TRANSPORTER ATP-BINDING PROTEIN"/>
    <property type="match status" value="1"/>
</dbReference>
<dbReference type="PROSITE" id="PS00211">
    <property type="entry name" value="ABC_TRANSPORTER_1"/>
    <property type="match status" value="1"/>
</dbReference>
<dbReference type="InterPro" id="IPR017871">
    <property type="entry name" value="ABC_transporter-like_CS"/>
</dbReference>
<dbReference type="CDD" id="cd03230">
    <property type="entry name" value="ABC_DR_subfamily_A"/>
    <property type="match status" value="1"/>
</dbReference>